<evidence type="ECO:0000256" key="2">
    <source>
        <dbReference type="ARBA" id="ARBA00004141"/>
    </source>
</evidence>
<evidence type="ECO:0000256" key="5">
    <source>
        <dbReference type="ARBA" id="ARBA00022692"/>
    </source>
</evidence>
<gene>
    <name evidence="10" type="ORF">C4K68_22075</name>
</gene>
<proteinExistence type="predicted"/>
<keyword evidence="5 8" id="KW-0812">Transmembrane</keyword>
<comment type="caution">
    <text evidence="10">The sequence shown here is derived from an EMBL/GenBank/DDBJ whole genome shotgun (WGS) entry which is preliminary data.</text>
</comment>
<keyword evidence="7 8" id="KW-0472">Membrane</keyword>
<name>A0A2S5KLB7_9PROT</name>
<dbReference type="GO" id="GO:0030416">
    <property type="term" value="P:methylamine metabolic process"/>
    <property type="evidence" value="ECO:0007669"/>
    <property type="project" value="InterPro"/>
</dbReference>
<feature type="transmembrane region" description="Helical" evidence="8">
    <location>
        <begin position="77"/>
        <end position="96"/>
    </location>
</feature>
<protein>
    <recommendedName>
        <fullName evidence="4">Methylamine utilization protein MauE</fullName>
    </recommendedName>
</protein>
<evidence type="ECO:0000256" key="8">
    <source>
        <dbReference type="SAM" id="Phobius"/>
    </source>
</evidence>
<dbReference type="GO" id="GO:0016020">
    <property type="term" value="C:membrane"/>
    <property type="evidence" value="ECO:0007669"/>
    <property type="project" value="UniProtKB-SubCell"/>
</dbReference>
<comment type="function">
    <text evidence="1">May be specifically involved in the processing, transport, and/or maturation of the MADH beta-subunit.</text>
</comment>
<dbReference type="OrthoDB" id="4462029at2"/>
<feature type="transmembrane region" description="Helical" evidence="8">
    <location>
        <begin position="6"/>
        <end position="25"/>
    </location>
</feature>
<dbReference type="UniPathway" id="UPA00895"/>
<evidence type="ECO:0000256" key="6">
    <source>
        <dbReference type="ARBA" id="ARBA00022989"/>
    </source>
</evidence>
<accession>A0A2S5KLB7</accession>
<feature type="transmembrane region" description="Helical" evidence="8">
    <location>
        <begin position="52"/>
        <end position="71"/>
    </location>
</feature>
<dbReference type="Pfam" id="PF07291">
    <property type="entry name" value="MauE"/>
    <property type="match status" value="1"/>
</dbReference>
<comment type="subcellular location">
    <subcellularLocation>
        <location evidence="2">Membrane</location>
        <topology evidence="2">Multi-pass membrane protein</topology>
    </subcellularLocation>
</comment>
<evidence type="ECO:0000256" key="7">
    <source>
        <dbReference type="ARBA" id="ARBA00023136"/>
    </source>
</evidence>
<evidence type="ECO:0000256" key="4">
    <source>
        <dbReference type="ARBA" id="ARBA00019078"/>
    </source>
</evidence>
<dbReference type="Proteomes" id="UP000238196">
    <property type="component" value="Unassembled WGS sequence"/>
</dbReference>
<feature type="transmembrane region" description="Helical" evidence="8">
    <location>
        <begin position="117"/>
        <end position="134"/>
    </location>
</feature>
<evidence type="ECO:0000256" key="3">
    <source>
        <dbReference type="ARBA" id="ARBA00004856"/>
    </source>
</evidence>
<evidence type="ECO:0000256" key="1">
    <source>
        <dbReference type="ARBA" id="ARBA00003475"/>
    </source>
</evidence>
<feature type="transmembrane region" description="Helical" evidence="8">
    <location>
        <begin position="140"/>
        <end position="161"/>
    </location>
</feature>
<reference evidence="10 11" key="1">
    <citation type="submission" date="2018-02" db="EMBL/GenBank/DDBJ databases">
        <title>novel marine gammaproteobacteria from coastal saline agro ecosystem.</title>
        <authorList>
            <person name="Krishnan R."/>
            <person name="Ramesh Kumar N."/>
        </authorList>
    </citation>
    <scope>NUCLEOTIDE SEQUENCE [LARGE SCALE GENOMIC DNA]</scope>
    <source>
        <strain evidence="10 11">228</strain>
    </source>
</reference>
<dbReference type="EMBL" id="PRLP01000106">
    <property type="protein sequence ID" value="PPC75319.1"/>
    <property type="molecule type" value="Genomic_DNA"/>
</dbReference>
<evidence type="ECO:0000313" key="10">
    <source>
        <dbReference type="EMBL" id="PPC75319.1"/>
    </source>
</evidence>
<feature type="domain" description="Methylamine utilisation protein MauE" evidence="9">
    <location>
        <begin position="8"/>
        <end position="132"/>
    </location>
</feature>
<dbReference type="AlphaFoldDB" id="A0A2S5KLB7"/>
<evidence type="ECO:0000313" key="11">
    <source>
        <dbReference type="Proteomes" id="UP000238196"/>
    </source>
</evidence>
<keyword evidence="6 8" id="KW-1133">Transmembrane helix</keyword>
<evidence type="ECO:0000259" key="9">
    <source>
        <dbReference type="Pfam" id="PF07291"/>
    </source>
</evidence>
<sequence length="176" mass="18920">MSDVLQLFSLSFVVFTLLLFLRAALHKAFDLLEFQGFVADYDLLPEALVKPASYLLITLELLTVALLLFSASRSLGLLLAAALLCLYGAAILLNLRRGHTRIECGCGGTPQLLNRNLLLRNAVLVVLALLPVAITPHASGSIDVAVAVLAGVCLWVLYALLEQINATHAALTSKRV</sequence>
<comment type="pathway">
    <text evidence="3">One-carbon metabolism; methylamine degradation.</text>
</comment>
<dbReference type="InterPro" id="IPR009908">
    <property type="entry name" value="Methylamine_util_MauE"/>
</dbReference>
<organism evidence="10 11">
    <name type="scientific">Proteobacteria bacterium 228</name>
    <dbReference type="NCBI Taxonomy" id="2083153"/>
    <lineage>
        <taxon>Bacteria</taxon>
        <taxon>Pseudomonadati</taxon>
        <taxon>Pseudomonadota</taxon>
    </lineage>
</organism>